<evidence type="ECO:0000313" key="2">
    <source>
        <dbReference type="EMBL" id="CAG8883795.1"/>
    </source>
</evidence>
<feature type="non-terminal residue" evidence="2">
    <location>
        <position position="51"/>
    </location>
</feature>
<feature type="non-terminal residue" evidence="2">
    <location>
        <position position="1"/>
    </location>
</feature>
<dbReference type="EMBL" id="CAJVRC010000552">
    <property type="protein sequence ID" value="CAG8883795.1"/>
    <property type="molecule type" value="Genomic_DNA"/>
</dbReference>
<dbReference type="AlphaFoldDB" id="A0A9W4NZH4"/>
<evidence type="ECO:0000256" key="1">
    <source>
        <dbReference type="SAM" id="MobiDB-lite"/>
    </source>
</evidence>
<protein>
    <submittedName>
        <fullName evidence="2">Uncharacterized protein</fullName>
    </submittedName>
</protein>
<organism evidence="2 3">
    <name type="scientific">Penicillium egyptiacum</name>
    <dbReference type="NCBI Taxonomy" id="1303716"/>
    <lineage>
        <taxon>Eukaryota</taxon>
        <taxon>Fungi</taxon>
        <taxon>Dikarya</taxon>
        <taxon>Ascomycota</taxon>
        <taxon>Pezizomycotina</taxon>
        <taxon>Eurotiomycetes</taxon>
        <taxon>Eurotiomycetidae</taxon>
        <taxon>Eurotiales</taxon>
        <taxon>Aspergillaceae</taxon>
        <taxon>Penicillium</taxon>
    </lineage>
</organism>
<dbReference type="Proteomes" id="UP001154252">
    <property type="component" value="Unassembled WGS sequence"/>
</dbReference>
<name>A0A9W4NZH4_9EURO</name>
<gene>
    <name evidence="2" type="ORF">PEGY_LOCUS357</name>
</gene>
<feature type="region of interest" description="Disordered" evidence="1">
    <location>
        <begin position="27"/>
        <end position="51"/>
    </location>
</feature>
<sequence>DALSIADRADSTHAALDALSIADRADSIHTDPTHTEFDALSADRADSTHAA</sequence>
<comment type="caution">
    <text evidence="2">The sequence shown here is derived from an EMBL/GenBank/DDBJ whole genome shotgun (WGS) entry which is preliminary data.</text>
</comment>
<reference evidence="2" key="1">
    <citation type="submission" date="2021-07" db="EMBL/GenBank/DDBJ databases">
        <authorList>
            <person name="Branca A.L. A."/>
        </authorList>
    </citation>
    <scope>NUCLEOTIDE SEQUENCE</scope>
</reference>
<evidence type="ECO:0000313" key="3">
    <source>
        <dbReference type="Proteomes" id="UP001154252"/>
    </source>
</evidence>
<accession>A0A9W4NZH4</accession>
<proteinExistence type="predicted"/>
<keyword evidence="3" id="KW-1185">Reference proteome</keyword>